<evidence type="ECO:0000313" key="2">
    <source>
        <dbReference type="EMBL" id="RNF08715.1"/>
    </source>
</evidence>
<feature type="compositionally biased region" description="Basic residues" evidence="1">
    <location>
        <begin position="214"/>
        <end position="224"/>
    </location>
</feature>
<feature type="compositionally biased region" description="Low complexity" evidence="1">
    <location>
        <begin position="420"/>
        <end position="432"/>
    </location>
</feature>
<keyword evidence="3" id="KW-1185">Reference proteome</keyword>
<dbReference type="AlphaFoldDB" id="A0A3R7NMM2"/>
<feature type="region of interest" description="Disordered" evidence="1">
    <location>
        <begin position="1"/>
        <end position="30"/>
    </location>
</feature>
<feature type="region of interest" description="Disordered" evidence="1">
    <location>
        <begin position="420"/>
        <end position="455"/>
    </location>
</feature>
<dbReference type="OrthoDB" id="249971at2759"/>
<dbReference type="RefSeq" id="XP_029225900.1">
    <property type="nucleotide sequence ID" value="XM_029373971.1"/>
</dbReference>
<organism evidence="2 3">
    <name type="scientific">Trypanosoma conorhini</name>
    <dbReference type="NCBI Taxonomy" id="83891"/>
    <lineage>
        <taxon>Eukaryota</taxon>
        <taxon>Discoba</taxon>
        <taxon>Euglenozoa</taxon>
        <taxon>Kinetoplastea</taxon>
        <taxon>Metakinetoplastina</taxon>
        <taxon>Trypanosomatida</taxon>
        <taxon>Trypanosomatidae</taxon>
        <taxon>Trypanosoma</taxon>
    </lineage>
</organism>
<feature type="region of interest" description="Disordered" evidence="1">
    <location>
        <begin position="201"/>
        <end position="241"/>
    </location>
</feature>
<evidence type="ECO:0000256" key="1">
    <source>
        <dbReference type="SAM" id="MobiDB-lite"/>
    </source>
</evidence>
<name>A0A3R7NMM2_9TRYP</name>
<comment type="caution">
    <text evidence="2">The sequence shown here is derived from an EMBL/GenBank/DDBJ whole genome shotgun (WGS) entry which is preliminary data.</text>
</comment>
<accession>A0A3R7NMM2</accession>
<reference evidence="2 3" key="1">
    <citation type="journal article" date="2018" name="BMC Genomics">
        <title>Genomic comparison of Trypanosoma conorhini and Trypanosoma rangeli to Trypanosoma cruzi strains of high and low virulence.</title>
        <authorList>
            <person name="Bradwell K.R."/>
            <person name="Koparde V.N."/>
            <person name="Matveyev A.V."/>
            <person name="Serrano M.G."/>
            <person name="Alves J.M."/>
            <person name="Parikh H."/>
            <person name="Huang B."/>
            <person name="Lee V."/>
            <person name="Espinosa-Alvarez O."/>
            <person name="Ortiz P.A."/>
            <person name="Costa-Martins A.G."/>
            <person name="Teixeira M.M."/>
            <person name="Buck G.A."/>
        </authorList>
    </citation>
    <scope>NUCLEOTIDE SEQUENCE [LARGE SCALE GENOMIC DNA]</scope>
    <source>
        <strain evidence="2 3">025E</strain>
    </source>
</reference>
<sequence length="455" mass="48328">MGREAAPVCRAPRRPTAAGGRRTSRHPSQLLEPYAQPLLRRVPSSSSSAAVAVRRSSRAAALPRQASVESPAQPSFATTGIDALHRLTLEEWSVCSLMATVLQRKSTEEAERIAAEVTKLALHRRLLAGYSGVYADGAARGGEHALAAEDNGRKAELIRRLQEQQRREEERRAHLCVSNRRFQQDDLRALCRKLFSHGGANGRGGSAAAAASMAKKKGSAHRRKTPSDRKLARRQQQGGHNNVKEITVTKKPISVPSVPTNVPRRAKPHKAVPSFDEVCADRYCASGYSNESTPTVSIGSYAAMSAADDSVQRSNSFTSPGAPFYGQNIHESTSADKEAVCVDAGLAPSMLFSTMRPASARALMGELVLSSEAEAQPPELLDGHHRAGLAPVQPTNPAAAAANLSSSKNNLVALSPLSSLISPSSSSATTATDACGAGHPRHLDGDVKLPPSWEG</sequence>
<dbReference type="GeneID" id="40320715"/>
<evidence type="ECO:0000313" key="3">
    <source>
        <dbReference type="Proteomes" id="UP000284403"/>
    </source>
</evidence>
<dbReference type="Proteomes" id="UP000284403">
    <property type="component" value="Unassembled WGS sequence"/>
</dbReference>
<gene>
    <name evidence="2" type="ORF">Tco025E_07104</name>
</gene>
<dbReference type="EMBL" id="MKKU01000529">
    <property type="protein sequence ID" value="RNF08715.1"/>
    <property type="molecule type" value="Genomic_DNA"/>
</dbReference>
<protein>
    <submittedName>
        <fullName evidence="2">Uncharacterized protein</fullName>
    </submittedName>
</protein>
<proteinExistence type="predicted"/>